<sequence>MPLQKIGKMSLKNSGGFVARVQFSYLDDNGEKKLTNQSGDLTLGFERTYDPGDMGVPDGSMVYMHVFVVWGTDNEAKRAFLFEKGNVSVASYNISGTTLNNDLGLIDIR</sequence>
<comment type="caution">
    <text evidence="1">The sequence shown here is derived from an EMBL/GenBank/DDBJ whole genome shotgun (WGS) entry which is preliminary data.</text>
</comment>
<protein>
    <submittedName>
        <fullName evidence="1">Uncharacterized protein</fullName>
    </submittedName>
</protein>
<evidence type="ECO:0000313" key="1">
    <source>
        <dbReference type="EMBL" id="MBO0932285.1"/>
    </source>
</evidence>
<organism evidence="1 2">
    <name type="scientific">Fibrella aquatilis</name>
    <dbReference type="NCBI Taxonomy" id="2817059"/>
    <lineage>
        <taxon>Bacteria</taxon>
        <taxon>Pseudomonadati</taxon>
        <taxon>Bacteroidota</taxon>
        <taxon>Cytophagia</taxon>
        <taxon>Cytophagales</taxon>
        <taxon>Spirosomataceae</taxon>
        <taxon>Fibrella</taxon>
    </lineage>
</organism>
<dbReference type="Proteomes" id="UP000664795">
    <property type="component" value="Unassembled WGS sequence"/>
</dbReference>
<name>A0A939G770_9BACT</name>
<accession>A0A939G770</accession>
<dbReference type="AlphaFoldDB" id="A0A939G770"/>
<gene>
    <name evidence="1" type="ORF">J2I48_14830</name>
</gene>
<evidence type="ECO:0000313" key="2">
    <source>
        <dbReference type="Proteomes" id="UP000664795"/>
    </source>
</evidence>
<proteinExistence type="predicted"/>
<keyword evidence="2" id="KW-1185">Reference proteome</keyword>
<dbReference type="EMBL" id="JAFMYU010000011">
    <property type="protein sequence ID" value="MBO0932285.1"/>
    <property type="molecule type" value="Genomic_DNA"/>
</dbReference>
<dbReference type="RefSeq" id="WP_207336251.1">
    <property type="nucleotide sequence ID" value="NZ_JAFMYU010000011.1"/>
</dbReference>
<reference evidence="1 2" key="1">
    <citation type="submission" date="2021-03" db="EMBL/GenBank/DDBJ databases">
        <title>Fibrella sp. HMF5036 genome sequencing and assembly.</title>
        <authorList>
            <person name="Kang H."/>
            <person name="Kim H."/>
            <person name="Bae S."/>
            <person name="Joh K."/>
        </authorList>
    </citation>
    <scope>NUCLEOTIDE SEQUENCE [LARGE SCALE GENOMIC DNA]</scope>
    <source>
        <strain evidence="1 2">HMF5036</strain>
    </source>
</reference>